<name>A0A5J6MS73_9PROT</name>
<evidence type="ECO:0000256" key="1">
    <source>
        <dbReference type="SAM" id="Phobius"/>
    </source>
</evidence>
<keyword evidence="1" id="KW-0472">Membrane</keyword>
<dbReference type="RefSeq" id="WP_225309035.1">
    <property type="nucleotide sequence ID" value="NZ_CP042582.1"/>
</dbReference>
<feature type="transmembrane region" description="Helical" evidence="1">
    <location>
        <begin position="80"/>
        <end position="100"/>
    </location>
</feature>
<gene>
    <name evidence="3" type="ORF">FRZ61_00980</name>
</gene>
<evidence type="ECO:0000313" key="4">
    <source>
        <dbReference type="Proteomes" id="UP000325797"/>
    </source>
</evidence>
<organism evidence="3 4">
    <name type="scientific">Hypericibacter adhaerens</name>
    <dbReference type="NCBI Taxonomy" id="2602016"/>
    <lineage>
        <taxon>Bacteria</taxon>
        <taxon>Pseudomonadati</taxon>
        <taxon>Pseudomonadota</taxon>
        <taxon>Alphaproteobacteria</taxon>
        <taxon>Rhodospirillales</taxon>
        <taxon>Dongiaceae</taxon>
        <taxon>Hypericibacter</taxon>
    </lineage>
</organism>
<feature type="transmembrane region" description="Helical" evidence="1">
    <location>
        <begin position="155"/>
        <end position="180"/>
    </location>
</feature>
<keyword evidence="1" id="KW-1133">Transmembrane helix</keyword>
<evidence type="ECO:0000313" key="3">
    <source>
        <dbReference type="EMBL" id="QEX20183.1"/>
    </source>
</evidence>
<reference evidence="3 4" key="1">
    <citation type="submission" date="2019-08" db="EMBL/GenBank/DDBJ databases">
        <title>Hyperibacter terrae gen. nov., sp. nov. and Hyperibacter viscosus sp. nov., two new members in the family Rhodospirillaceae isolated from the rhizosphere of Hypericum perforatum.</title>
        <authorList>
            <person name="Noviana Z."/>
        </authorList>
    </citation>
    <scope>NUCLEOTIDE SEQUENCE [LARGE SCALE GENOMIC DNA]</scope>
    <source>
        <strain evidence="3 4">R5959</strain>
    </source>
</reference>
<protein>
    <recommendedName>
        <fullName evidence="2">DUF4126 domain-containing protein</fullName>
    </recommendedName>
</protein>
<dbReference type="InterPro" id="IPR025196">
    <property type="entry name" value="DUF4126"/>
</dbReference>
<sequence>MPIPHLDLALSVALGIALAATTGFRLFLPLLIASVAAYTGHLPLDENFAWLGTPPALTTLAVAALIEIVAYYVPGIDNLLDTLSVPAAFIAGTVLSAAVITDLPPVVKWTAAVVAGGGAAGLTKGVTAMVRAKSTLFTGGVGNHVLATAELGGAILVPLLAIALPFAALVLLILLLWAAFRLLRGRRRRETG</sequence>
<dbReference type="KEGG" id="hadh:FRZ61_00980"/>
<feature type="transmembrane region" description="Helical" evidence="1">
    <location>
        <begin position="53"/>
        <end position="73"/>
    </location>
</feature>
<proteinExistence type="predicted"/>
<dbReference type="EMBL" id="CP042582">
    <property type="protein sequence ID" value="QEX20183.1"/>
    <property type="molecule type" value="Genomic_DNA"/>
</dbReference>
<dbReference type="AlphaFoldDB" id="A0A5J6MS73"/>
<evidence type="ECO:0000259" key="2">
    <source>
        <dbReference type="Pfam" id="PF13548"/>
    </source>
</evidence>
<dbReference type="Proteomes" id="UP000325797">
    <property type="component" value="Chromosome"/>
</dbReference>
<keyword evidence="4" id="KW-1185">Reference proteome</keyword>
<keyword evidence="1" id="KW-0812">Transmembrane</keyword>
<accession>A0A5J6MS73</accession>
<feature type="domain" description="DUF4126" evidence="2">
    <location>
        <begin position="12"/>
        <end position="184"/>
    </location>
</feature>
<dbReference type="Pfam" id="PF13548">
    <property type="entry name" value="DUF4126"/>
    <property type="match status" value="1"/>
</dbReference>